<keyword evidence="8" id="KW-0547">Nucleotide-binding</keyword>
<keyword evidence="10 17" id="KW-0067">ATP-binding</keyword>
<dbReference type="PROSITE" id="PS50109">
    <property type="entry name" value="HIS_KIN"/>
    <property type="match status" value="1"/>
</dbReference>
<dbReference type="InterPro" id="IPR006016">
    <property type="entry name" value="UspA"/>
</dbReference>
<accession>A0ABV9U8A2</accession>
<dbReference type="Pfam" id="PF02518">
    <property type="entry name" value="HATPase_c"/>
    <property type="match status" value="1"/>
</dbReference>
<comment type="catalytic activity">
    <reaction evidence="1">
        <text>ATP + protein L-histidine = ADP + protein N-phospho-L-histidine.</text>
        <dbReference type="EC" id="2.7.13.3"/>
    </reaction>
</comment>
<keyword evidence="9" id="KW-0418">Kinase</keyword>
<keyword evidence="18" id="KW-1185">Reference proteome</keyword>
<keyword evidence="13 15" id="KW-0472">Membrane</keyword>
<keyword evidence="5" id="KW-0597">Phosphoprotein</keyword>
<feature type="transmembrane region" description="Helical" evidence="15">
    <location>
        <begin position="410"/>
        <end position="439"/>
    </location>
</feature>
<dbReference type="InterPro" id="IPR003852">
    <property type="entry name" value="Sig_transdc_His_kinase_KdpD_N"/>
</dbReference>
<evidence type="ECO:0000313" key="18">
    <source>
        <dbReference type="Proteomes" id="UP001595872"/>
    </source>
</evidence>
<dbReference type="GO" id="GO:0005524">
    <property type="term" value="F:ATP binding"/>
    <property type="evidence" value="ECO:0007669"/>
    <property type="project" value="UniProtKB-KW"/>
</dbReference>
<dbReference type="InterPro" id="IPR014729">
    <property type="entry name" value="Rossmann-like_a/b/a_fold"/>
</dbReference>
<dbReference type="InterPro" id="IPR038318">
    <property type="entry name" value="KdpD_sf"/>
</dbReference>
<dbReference type="EMBL" id="JBHSIT010000013">
    <property type="protein sequence ID" value="MFC4912782.1"/>
    <property type="molecule type" value="Genomic_DNA"/>
</dbReference>
<dbReference type="InterPro" id="IPR036890">
    <property type="entry name" value="HATPase_C_sf"/>
</dbReference>
<keyword evidence="12" id="KW-0902">Two-component regulatory system</keyword>
<evidence type="ECO:0000256" key="12">
    <source>
        <dbReference type="ARBA" id="ARBA00023012"/>
    </source>
</evidence>
<evidence type="ECO:0000256" key="3">
    <source>
        <dbReference type="ARBA" id="ARBA00004236"/>
    </source>
</evidence>
<feature type="compositionally biased region" description="Low complexity" evidence="14">
    <location>
        <begin position="874"/>
        <end position="895"/>
    </location>
</feature>
<dbReference type="SUPFAM" id="SSF55874">
    <property type="entry name" value="ATPase domain of HSP90 chaperone/DNA topoisomerase II/histidine kinase"/>
    <property type="match status" value="1"/>
</dbReference>
<dbReference type="EC" id="2.7.13.3" evidence="4"/>
<proteinExistence type="predicted"/>
<dbReference type="SMART" id="SM00388">
    <property type="entry name" value="HisKA"/>
    <property type="match status" value="1"/>
</dbReference>
<sequence length="921" mass="98734">MGRGRLRVYLGAAPGVGKTFAMLSEGRRRRERGTDVVVGYVETHGRPRTAELLDGLEVVPRKAVEYRGTSFTELDVEAVIARRPQVALVDELAHTNVPGSRNAKRWQDVREILDAGIDVVSTVNVQHLDSVNDVVEQITGVPQRETVPDEVVRRADQVELVDMAPDALRRRMAHGNIYAPEKVDAALGNYFRIGNLTALRELALLWLADKVDEQLDRYRADHEIRRTWEARERVVVALTGGPEGDTLVRRAARIAARTRGSDLLAVHVARSDGLTDADPATLARQRTLVESLGGSYHQVVGSNVPDALLDFARGVNATQLVLGASRRGRVAQLFSRGVGVTTTAQSGPIDVHLVTHEEANQGRRWKALRGSWGVPARRRRAGFALAAVLFPLLTVVLDRLRAEFSLTSDILLFQAAVVGVALFGGFWPALFAAVGGSLLLNYYFTPPLHEFTISEPENFLQLVVYVIVGLTVSTVVDLTARRGREAAAARADAEVLSTLAGDILRGGGDGVRPLAAILERLRETFGLTSVTLLERSGEDDGLADPRSWTIVATVGGAPCTTPDEGESDVLLDDGSLALVLRGRTLPAEDRRVVEAFAAQAAVALRQRRLAETAEQVRPLEAADRMRTALLNAVSHDLRTPLASAKAAVESLRSPDVDWSAEDRDELAGTAAESLDRLDRLVANLLDMSRLQAGSLGMSPQPVAAEDAVPRALAYVGPDVPVDIAVPPGVPEVLADPALLERVLVNLVSNAVRHNPPGHRVLVTASALGDRVELRVIDRGPGIPAEDRDRVFEPFQRLGDRDNHTGVGLGLALSRGLAEAMGGSITIEETPGGGLTMVLTLPAARARGERPDAGQAHAERARGGREAAPDPSAPDPSASDSAASDSSASDSSAADPLMLDRVAAFRDRRGDGGDPSNERGQR</sequence>
<dbReference type="InterPro" id="IPR025201">
    <property type="entry name" value="KdpD_TM"/>
</dbReference>
<feature type="domain" description="Histidine kinase" evidence="16">
    <location>
        <begin position="632"/>
        <end position="844"/>
    </location>
</feature>
<evidence type="ECO:0000256" key="2">
    <source>
        <dbReference type="ARBA" id="ARBA00004141"/>
    </source>
</evidence>
<comment type="caution">
    <text evidence="17">The sequence shown here is derived from an EMBL/GenBank/DDBJ whole genome shotgun (WGS) entry which is preliminary data.</text>
</comment>
<dbReference type="Pfam" id="PF13493">
    <property type="entry name" value="DUF4118"/>
    <property type="match status" value="1"/>
</dbReference>
<evidence type="ECO:0000256" key="15">
    <source>
        <dbReference type="SAM" id="Phobius"/>
    </source>
</evidence>
<reference evidence="18" key="1">
    <citation type="journal article" date="2019" name="Int. J. Syst. Evol. Microbiol.">
        <title>The Global Catalogue of Microorganisms (GCM) 10K type strain sequencing project: providing services to taxonomists for standard genome sequencing and annotation.</title>
        <authorList>
            <consortium name="The Broad Institute Genomics Platform"/>
            <consortium name="The Broad Institute Genome Sequencing Center for Infectious Disease"/>
            <person name="Wu L."/>
            <person name="Ma J."/>
        </authorList>
    </citation>
    <scope>NUCLEOTIDE SEQUENCE [LARGE SCALE GENOMIC DNA]</scope>
    <source>
        <strain evidence="18">KLKA75</strain>
    </source>
</reference>
<dbReference type="PANTHER" id="PTHR45569">
    <property type="entry name" value="SENSOR PROTEIN KDPD"/>
    <property type="match status" value="1"/>
</dbReference>
<evidence type="ECO:0000256" key="4">
    <source>
        <dbReference type="ARBA" id="ARBA00012438"/>
    </source>
</evidence>
<feature type="transmembrane region" description="Helical" evidence="15">
    <location>
        <begin position="381"/>
        <end position="398"/>
    </location>
</feature>
<keyword evidence="11 15" id="KW-1133">Transmembrane helix</keyword>
<evidence type="ECO:0000256" key="6">
    <source>
        <dbReference type="ARBA" id="ARBA00022679"/>
    </source>
</evidence>
<dbReference type="InterPro" id="IPR052023">
    <property type="entry name" value="Histidine_kinase_KdpD"/>
</dbReference>
<dbReference type="PRINTS" id="PR00344">
    <property type="entry name" value="BCTRLSENSOR"/>
</dbReference>
<dbReference type="Pfam" id="PF02702">
    <property type="entry name" value="KdpD"/>
    <property type="match status" value="1"/>
</dbReference>
<dbReference type="Pfam" id="PF00582">
    <property type="entry name" value="Usp"/>
    <property type="match status" value="1"/>
</dbReference>
<evidence type="ECO:0000256" key="14">
    <source>
        <dbReference type="SAM" id="MobiDB-lite"/>
    </source>
</evidence>
<dbReference type="SMART" id="SM00387">
    <property type="entry name" value="HATPase_c"/>
    <property type="match status" value="1"/>
</dbReference>
<evidence type="ECO:0000313" key="17">
    <source>
        <dbReference type="EMBL" id="MFC4912782.1"/>
    </source>
</evidence>
<evidence type="ECO:0000256" key="13">
    <source>
        <dbReference type="ARBA" id="ARBA00023136"/>
    </source>
</evidence>
<dbReference type="InterPro" id="IPR003594">
    <property type="entry name" value="HATPase_dom"/>
</dbReference>
<evidence type="ECO:0000256" key="9">
    <source>
        <dbReference type="ARBA" id="ARBA00022777"/>
    </source>
</evidence>
<feature type="region of interest" description="Disordered" evidence="14">
    <location>
        <begin position="845"/>
        <end position="921"/>
    </location>
</feature>
<dbReference type="Gene3D" id="3.30.565.10">
    <property type="entry name" value="Histidine kinase-like ATPase, C-terminal domain"/>
    <property type="match status" value="1"/>
</dbReference>
<dbReference type="Pfam" id="PF00512">
    <property type="entry name" value="HisKA"/>
    <property type="match status" value="1"/>
</dbReference>
<dbReference type="InterPro" id="IPR005467">
    <property type="entry name" value="His_kinase_dom"/>
</dbReference>
<dbReference type="Proteomes" id="UP001595872">
    <property type="component" value="Unassembled WGS sequence"/>
</dbReference>
<dbReference type="Gene3D" id="3.40.50.620">
    <property type="entry name" value="HUPs"/>
    <property type="match status" value="1"/>
</dbReference>
<evidence type="ECO:0000256" key="10">
    <source>
        <dbReference type="ARBA" id="ARBA00022840"/>
    </source>
</evidence>
<protein>
    <recommendedName>
        <fullName evidence="4">histidine kinase</fullName>
        <ecNumber evidence="4">2.7.13.3</ecNumber>
    </recommendedName>
</protein>
<organism evidence="17 18">
    <name type="scientific">Actinomadura gamaensis</name>
    <dbReference type="NCBI Taxonomy" id="1763541"/>
    <lineage>
        <taxon>Bacteria</taxon>
        <taxon>Bacillati</taxon>
        <taxon>Actinomycetota</taxon>
        <taxon>Actinomycetes</taxon>
        <taxon>Streptosporangiales</taxon>
        <taxon>Thermomonosporaceae</taxon>
        <taxon>Actinomadura</taxon>
    </lineage>
</organism>
<dbReference type="Gene3D" id="3.40.50.300">
    <property type="entry name" value="P-loop containing nucleotide triphosphate hydrolases"/>
    <property type="match status" value="1"/>
</dbReference>
<dbReference type="InterPro" id="IPR003661">
    <property type="entry name" value="HisK_dim/P_dom"/>
</dbReference>
<evidence type="ECO:0000256" key="11">
    <source>
        <dbReference type="ARBA" id="ARBA00022989"/>
    </source>
</evidence>
<comment type="subcellular location">
    <subcellularLocation>
        <location evidence="3">Cell membrane</location>
    </subcellularLocation>
    <subcellularLocation>
        <location evidence="2">Membrane</location>
        <topology evidence="2">Multi-pass membrane protein</topology>
    </subcellularLocation>
</comment>
<dbReference type="CDD" id="cd00075">
    <property type="entry name" value="HATPase"/>
    <property type="match status" value="1"/>
</dbReference>
<keyword evidence="7 15" id="KW-0812">Transmembrane</keyword>
<evidence type="ECO:0000259" key="16">
    <source>
        <dbReference type="PROSITE" id="PS50109"/>
    </source>
</evidence>
<keyword evidence="6" id="KW-0808">Transferase</keyword>
<dbReference type="SUPFAM" id="SSF47384">
    <property type="entry name" value="Homodimeric domain of signal transducing histidine kinase"/>
    <property type="match status" value="1"/>
</dbReference>
<dbReference type="InterPro" id="IPR036097">
    <property type="entry name" value="HisK_dim/P_sf"/>
</dbReference>
<feature type="compositionally biased region" description="Basic and acidic residues" evidence="14">
    <location>
        <begin position="902"/>
        <end position="921"/>
    </location>
</feature>
<dbReference type="CDD" id="cd00082">
    <property type="entry name" value="HisKA"/>
    <property type="match status" value="1"/>
</dbReference>
<name>A0ABV9U8A2_9ACTN</name>
<dbReference type="Gene3D" id="1.20.120.620">
    <property type="entry name" value="Backbone structure of the membrane domain of e. Coli histidine kinase receptor kdpd"/>
    <property type="match status" value="1"/>
</dbReference>
<evidence type="ECO:0000256" key="5">
    <source>
        <dbReference type="ARBA" id="ARBA00022553"/>
    </source>
</evidence>
<dbReference type="PANTHER" id="PTHR45569:SF1">
    <property type="entry name" value="SENSOR PROTEIN KDPD"/>
    <property type="match status" value="1"/>
</dbReference>
<gene>
    <name evidence="17" type="ORF">ACFPCY_36165</name>
</gene>
<dbReference type="RefSeq" id="WP_378263047.1">
    <property type="nucleotide sequence ID" value="NZ_JBHSIT010000013.1"/>
</dbReference>
<dbReference type="InterPro" id="IPR004358">
    <property type="entry name" value="Sig_transdc_His_kin-like_C"/>
</dbReference>
<dbReference type="InterPro" id="IPR027417">
    <property type="entry name" value="P-loop_NTPase"/>
</dbReference>
<dbReference type="SUPFAM" id="SSF52402">
    <property type="entry name" value="Adenine nucleotide alpha hydrolases-like"/>
    <property type="match status" value="1"/>
</dbReference>
<evidence type="ECO:0000256" key="8">
    <source>
        <dbReference type="ARBA" id="ARBA00022741"/>
    </source>
</evidence>
<feature type="compositionally biased region" description="Basic and acidic residues" evidence="14">
    <location>
        <begin position="845"/>
        <end position="867"/>
    </location>
</feature>
<evidence type="ECO:0000256" key="1">
    <source>
        <dbReference type="ARBA" id="ARBA00000085"/>
    </source>
</evidence>
<evidence type="ECO:0000256" key="7">
    <source>
        <dbReference type="ARBA" id="ARBA00022692"/>
    </source>
</evidence>
<dbReference type="Gene3D" id="1.10.287.130">
    <property type="match status" value="1"/>
</dbReference>